<proteinExistence type="inferred from homology"/>
<name>A0AB74ERR3_NEIGO</name>
<evidence type="ECO:0000256" key="5">
    <source>
        <dbReference type="PROSITE-ProRule" id="PRU01240"/>
    </source>
</evidence>
<keyword evidence="2" id="KW-0732">Signal</keyword>
<dbReference type="GO" id="GO:0006508">
    <property type="term" value="P:proteolysis"/>
    <property type="evidence" value="ECO:0007669"/>
    <property type="project" value="UniProtKB-KW"/>
</dbReference>
<dbReference type="Proteomes" id="UP000182484">
    <property type="component" value="Unassembled WGS sequence"/>
</dbReference>
<keyword evidence="3" id="KW-0378">Hydrolase</keyword>
<sequence length="277" mass="30110">MWRLSASYEATVHFTRTRPIQVAGTSFSAPIVTGTAALLQRYPWMSNDNLRTTLLTTAQDIGAVGVDSKFGWGLLDAGKAMNGPASFPFGDFTADTKGTSDIAYSFRNDISGTGGLIKKGGSQLQLHGNNTYTGKTVIEGGSLVLSDMHVKTKGALIYNGAASGGSLNSHGIVYLADTDQSGANETVHIKRRSAAGRQRYAVHTFGQTAESGRYGDYRRQAVHVGTRQGGRLSQQYRTTCSLPECRQNRAGLFFLQKYRNRRRSAGFPRQRRKNSGQ</sequence>
<dbReference type="PROSITE" id="PS51892">
    <property type="entry name" value="SUBTILASE"/>
    <property type="match status" value="1"/>
</dbReference>
<dbReference type="GO" id="GO:0004252">
    <property type="term" value="F:serine-type endopeptidase activity"/>
    <property type="evidence" value="ECO:0007669"/>
    <property type="project" value="InterPro"/>
</dbReference>
<evidence type="ECO:0000313" key="7">
    <source>
        <dbReference type="EMBL" id="SCW14468.1"/>
    </source>
</evidence>
<dbReference type="Pfam" id="PF12951">
    <property type="entry name" value="PATR"/>
    <property type="match status" value="1"/>
</dbReference>
<dbReference type="InterPro" id="IPR000209">
    <property type="entry name" value="Peptidase_S8/S53_dom"/>
</dbReference>
<protein>
    <recommendedName>
        <fullName evidence="6">Peptidase S8/S53 domain-containing protein</fullName>
    </recommendedName>
</protein>
<feature type="domain" description="Peptidase S8/S53" evidence="6">
    <location>
        <begin position="15"/>
        <end position="73"/>
    </location>
</feature>
<evidence type="ECO:0000256" key="4">
    <source>
        <dbReference type="ARBA" id="ARBA00022825"/>
    </source>
</evidence>
<dbReference type="Gene3D" id="3.40.50.200">
    <property type="entry name" value="Peptidase S8/S53 domain"/>
    <property type="match status" value="1"/>
</dbReference>
<accession>A0AB74ERR3</accession>
<evidence type="ECO:0000256" key="3">
    <source>
        <dbReference type="ARBA" id="ARBA00022801"/>
    </source>
</evidence>
<dbReference type="InterPro" id="IPR013425">
    <property type="entry name" value="Autotrns_rpt"/>
</dbReference>
<dbReference type="InterPro" id="IPR023828">
    <property type="entry name" value="Peptidase_S8_Ser-AS"/>
</dbReference>
<keyword evidence="4" id="KW-0720">Serine protease</keyword>
<evidence type="ECO:0000256" key="1">
    <source>
        <dbReference type="ARBA" id="ARBA00022670"/>
    </source>
</evidence>
<dbReference type="EMBL" id="FMTB01000033">
    <property type="protein sequence ID" value="SCW14468.1"/>
    <property type="molecule type" value="Genomic_DNA"/>
</dbReference>
<keyword evidence="1" id="KW-0645">Protease</keyword>
<evidence type="ECO:0000259" key="6">
    <source>
        <dbReference type="Pfam" id="PF00082"/>
    </source>
</evidence>
<evidence type="ECO:0000256" key="2">
    <source>
        <dbReference type="ARBA" id="ARBA00022729"/>
    </source>
</evidence>
<gene>
    <name evidence="7" type="ORF">ESCNG_390020</name>
</gene>
<dbReference type="AlphaFoldDB" id="A0AB74ERR3"/>
<evidence type="ECO:0000313" key="8">
    <source>
        <dbReference type="Proteomes" id="UP000182484"/>
    </source>
</evidence>
<organism evidence="7 8">
    <name type="scientific">Neisseria gonorrhoeae</name>
    <dbReference type="NCBI Taxonomy" id="485"/>
    <lineage>
        <taxon>Bacteria</taxon>
        <taxon>Pseudomonadati</taxon>
        <taxon>Pseudomonadota</taxon>
        <taxon>Betaproteobacteria</taxon>
        <taxon>Neisseriales</taxon>
        <taxon>Neisseriaceae</taxon>
        <taxon>Neisseria</taxon>
    </lineage>
</organism>
<comment type="caution">
    <text evidence="5">Lacks conserved residue(s) required for the propagation of feature annotation.</text>
</comment>
<dbReference type="NCBIfam" id="TIGR02601">
    <property type="entry name" value="autotrns_rpt"/>
    <property type="match status" value="1"/>
</dbReference>
<reference evidence="7 8" key="1">
    <citation type="submission" date="2016-09" db="EMBL/GenBank/DDBJ databases">
        <authorList>
            <person name="Kumanski S."/>
            <person name="Beatrice B."/>
        </authorList>
    </citation>
    <scope>NUCLEOTIDE SEQUENCE [LARGE SCALE GENOMIC DNA]</scope>
    <source>
        <strain evidence="7">Mankind</strain>
    </source>
</reference>
<comment type="similarity">
    <text evidence="5">Belongs to the peptidase S8 family.</text>
</comment>
<dbReference type="PROSITE" id="PS00138">
    <property type="entry name" value="SUBTILASE_SER"/>
    <property type="match status" value="1"/>
</dbReference>
<comment type="caution">
    <text evidence="7">The sequence shown here is derived from an EMBL/GenBank/DDBJ whole genome shotgun (WGS) entry which is preliminary data.</text>
</comment>
<dbReference type="SUPFAM" id="SSF52743">
    <property type="entry name" value="Subtilisin-like"/>
    <property type="match status" value="1"/>
</dbReference>
<dbReference type="InterPro" id="IPR036852">
    <property type="entry name" value="Peptidase_S8/S53_dom_sf"/>
</dbReference>
<dbReference type="Pfam" id="PF00082">
    <property type="entry name" value="Peptidase_S8"/>
    <property type="match status" value="1"/>
</dbReference>